<dbReference type="PROSITE" id="PS50075">
    <property type="entry name" value="CARRIER"/>
    <property type="match status" value="1"/>
</dbReference>
<dbReference type="GO" id="GO:0043041">
    <property type="term" value="P:amino acid activation for nonribosomal peptide biosynthetic process"/>
    <property type="evidence" value="ECO:0007669"/>
    <property type="project" value="TreeGrafter"/>
</dbReference>
<dbReference type="Pfam" id="PF00550">
    <property type="entry name" value="PP-binding"/>
    <property type="match status" value="1"/>
</dbReference>
<evidence type="ECO:0000259" key="5">
    <source>
        <dbReference type="PROSITE" id="PS50075"/>
    </source>
</evidence>
<comment type="cofactor">
    <cofactor evidence="1">
        <name>pantetheine 4'-phosphate</name>
        <dbReference type="ChEBI" id="CHEBI:47942"/>
    </cofactor>
</comment>
<evidence type="ECO:0000313" key="6">
    <source>
        <dbReference type="EMBL" id="RDD81373.1"/>
    </source>
</evidence>
<dbReference type="InterPro" id="IPR042099">
    <property type="entry name" value="ANL_N_sf"/>
</dbReference>
<dbReference type="Pfam" id="PF00501">
    <property type="entry name" value="AMP-binding"/>
    <property type="match status" value="1"/>
</dbReference>
<dbReference type="Gene3D" id="1.10.1200.10">
    <property type="entry name" value="ACP-like"/>
    <property type="match status" value="1"/>
</dbReference>
<keyword evidence="4" id="KW-0597">Phosphoprotein</keyword>
<dbReference type="AlphaFoldDB" id="A0A369UM06"/>
<dbReference type="EMBL" id="QQAH01000011">
    <property type="protein sequence ID" value="RDD81373.1"/>
    <property type="molecule type" value="Genomic_DNA"/>
</dbReference>
<keyword evidence="7" id="KW-1185">Reference proteome</keyword>
<dbReference type="Gene3D" id="3.30.559.10">
    <property type="entry name" value="Chloramphenicol acetyltransferase-like domain"/>
    <property type="match status" value="1"/>
</dbReference>
<proteinExistence type="inferred from homology"/>
<dbReference type="Pfam" id="PF00668">
    <property type="entry name" value="Condensation"/>
    <property type="match status" value="1"/>
</dbReference>
<gene>
    <name evidence="6" type="ORF">DVJ77_13895</name>
</gene>
<evidence type="ECO:0000256" key="1">
    <source>
        <dbReference type="ARBA" id="ARBA00001957"/>
    </source>
</evidence>
<evidence type="ECO:0000256" key="3">
    <source>
        <dbReference type="ARBA" id="ARBA00022450"/>
    </source>
</evidence>
<dbReference type="InterPro" id="IPR006162">
    <property type="entry name" value="Ppantetheine_attach_site"/>
</dbReference>
<dbReference type="PANTHER" id="PTHR45527">
    <property type="entry name" value="NONRIBOSOMAL PEPTIDE SYNTHETASE"/>
    <property type="match status" value="1"/>
</dbReference>
<accession>A0A369UM06</accession>
<keyword evidence="3" id="KW-0596">Phosphopantetheine</keyword>
<dbReference type="InterPro" id="IPR000873">
    <property type="entry name" value="AMP-dep_synth/lig_dom"/>
</dbReference>
<reference evidence="6 7" key="1">
    <citation type="submission" date="2018-07" db="EMBL/GenBank/DDBJ databases">
        <title>Dyella tabacisoli L4-6T, whole genome shotgun sequence.</title>
        <authorList>
            <person name="Zhou X.-K."/>
            <person name="Li W.-J."/>
            <person name="Duan Y.-Q."/>
        </authorList>
    </citation>
    <scope>NUCLEOTIDE SEQUENCE [LARGE SCALE GENOMIC DNA]</scope>
    <source>
        <strain evidence="6 7">L4-6</strain>
    </source>
</reference>
<protein>
    <submittedName>
        <fullName evidence="6">Non-ribosomal peptide synthetase</fullName>
    </submittedName>
</protein>
<dbReference type="Pfam" id="PF13193">
    <property type="entry name" value="AMP-binding_C"/>
    <property type="match status" value="1"/>
</dbReference>
<evidence type="ECO:0000256" key="2">
    <source>
        <dbReference type="ARBA" id="ARBA00006432"/>
    </source>
</evidence>
<dbReference type="GO" id="GO:0031177">
    <property type="term" value="F:phosphopantetheine binding"/>
    <property type="evidence" value="ECO:0007669"/>
    <property type="project" value="TreeGrafter"/>
</dbReference>
<dbReference type="PANTHER" id="PTHR45527:SF1">
    <property type="entry name" value="FATTY ACID SYNTHASE"/>
    <property type="match status" value="1"/>
</dbReference>
<organism evidence="6 7">
    <name type="scientific">Dyella tabacisoli</name>
    <dbReference type="NCBI Taxonomy" id="2282381"/>
    <lineage>
        <taxon>Bacteria</taxon>
        <taxon>Pseudomonadati</taxon>
        <taxon>Pseudomonadota</taxon>
        <taxon>Gammaproteobacteria</taxon>
        <taxon>Lysobacterales</taxon>
        <taxon>Rhodanobacteraceae</taxon>
        <taxon>Dyella</taxon>
    </lineage>
</organism>
<dbReference type="InterPro" id="IPR036736">
    <property type="entry name" value="ACP-like_sf"/>
</dbReference>
<feature type="domain" description="Carrier" evidence="5">
    <location>
        <begin position="224"/>
        <end position="301"/>
    </location>
</feature>
<name>A0A369UM06_9GAMM</name>
<dbReference type="SUPFAM" id="SSF52777">
    <property type="entry name" value="CoA-dependent acyltransferases"/>
    <property type="match status" value="2"/>
</dbReference>
<dbReference type="SUPFAM" id="SSF47336">
    <property type="entry name" value="ACP-like"/>
    <property type="match status" value="1"/>
</dbReference>
<evidence type="ECO:0000313" key="7">
    <source>
        <dbReference type="Proteomes" id="UP000253782"/>
    </source>
</evidence>
<dbReference type="Gene3D" id="3.40.50.12780">
    <property type="entry name" value="N-terminal domain of ligase-like"/>
    <property type="match status" value="1"/>
</dbReference>
<dbReference type="GO" id="GO:0003824">
    <property type="term" value="F:catalytic activity"/>
    <property type="evidence" value="ECO:0007669"/>
    <property type="project" value="InterPro"/>
</dbReference>
<dbReference type="GO" id="GO:0044550">
    <property type="term" value="P:secondary metabolite biosynthetic process"/>
    <property type="evidence" value="ECO:0007669"/>
    <property type="project" value="TreeGrafter"/>
</dbReference>
<evidence type="ECO:0000256" key="4">
    <source>
        <dbReference type="ARBA" id="ARBA00022553"/>
    </source>
</evidence>
<dbReference type="FunFam" id="1.10.1200.10:FF:000005">
    <property type="entry name" value="Nonribosomal peptide synthetase 1"/>
    <property type="match status" value="1"/>
</dbReference>
<comment type="caution">
    <text evidence="6">The sequence shown here is derived from an EMBL/GenBank/DDBJ whole genome shotgun (WGS) entry which is preliminary data.</text>
</comment>
<dbReference type="PROSITE" id="PS00012">
    <property type="entry name" value="PHOSPHOPANTETHEINE"/>
    <property type="match status" value="1"/>
</dbReference>
<comment type="similarity">
    <text evidence="2">Belongs to the ATP-dependent AMP-binding enzyme family.</text>
</comment>
<dbReference type="RefSeq" id="WP_162791493.1">
    <property type="nucleotide sequence ID" value="NZ_KZ857177.1"/>
</dbReference>
<dbReference type="InterPro" id="IPR045851">
    <property type="entry name" value="AMP-bd_C_sf"/>
</dbReference>
<dbReference type="Gene3D" id="3.30.300.30">
    <property type="match status" value="1"/>
</dbReference>
<dbReference type="InterPro" id="IPR025110">
    <property type="entry name" value="AMP-bd_C"/>
</dbReference>
<dbReference type="InterPro" id="IPR023213">
    <property type="entry name" value="CAT-like_dom_sf"/>
</dbReference>
<feature type="non-terminal residue" evidence="6">
    <location>
        <position position="1"/>
    </location>
</feature>
<dbReference type="FunFam" id="3.30.300.30:FF:000010">
    <property type="entry name" value="Enterobactin synthetase component F"/>
    <property type="match status" value="1"/>
</dbReference>
<dbReference type="FunFam" id="2.30.38.10:FF:000001">
    <property type="entry name" value="Non-ribosomal peptide synthetase PvdI"/>
    <property type="match status" value="1"/>
</dbReference>
<dbReference type="Proteomes" id="UP000253782">
    <property type="component" value="Unassembled WGS sequence"/>
</dbReference>
<dbReference type="Gene3D" id="3.30.559.30">
    <property type="entry name" value="Nonribosomal peptide synthetase, condensation domain"/>
    <property type="match status" value="1"/>
</dbReference>
<sequence length="781" mass="85866">ANFLRQGAALWNLYGPTETTVWSLAEHVGDGPVRIGRPIANTQVYLLDASLQPVPPGVPGELYLAGDGLARGYLKRPALTAERFVAHPFNAGQRMYRTGDLARWLTGGELDFLGRVDHQVKIRGFRIELGEIEAALARQAGVAHSVVVAREDKLGHKQLVGYAVAAAGIALDPAALRRALAGPLPDYMVPAAIVVLDALPLTPNGKLDRKALPAPDYARAESRAPRTPQEALLAGLFAEVLGLEKVGIDDSFFDLGGDSIRSIQLVSRAREAGLSITPRQVIQHQNVVNLAAVARAVDEHVAVEDDGVGSMSPTPIMHELFERGGYRARSYQHFLVQTPAALTLPILESMAQTLLDRHDVLRLRVPADSRESLEIMPPGTPRAALCIRHCSYAGFGRSEREAQLQQEVAFAQARIDPQAAMQMQWVWLQDEPGKPGWLLLCFHHLVMDPVSWRILQPELALLFDTLVAGRSPALAPKSTSFRRWSAHLHEMANSSELWAELPHWERALATPDPLLSARPLRRMPEHGDGAYIRMDTVLPATVTRHLLERIRSELGGSVNDVLVTALALSVAQWRQQRGEPAPAAIRFDMEGHGREYATDELDLTRTLGWFTSLYPASFTLGASDPRHVLSERASHAPLVADLRRQLGQIPRKGWGYGLLRYLNADSAARLRRYAPSQLIFNYLGRMSLADARDWQLVPEGANVGTRDPELALPYPIQVMAVLHDINDGAVLSASFVAAQDLFGEIDLQTLSQLWSQTLHAFAALPHDSSDRAQHMEGEVNV</sequence>
<dbReference type="InterPro" id="IPR009081">
    <property type="entry name" value="PP-bd_ACP"/>
</dbReference>
<dbReference type="InterPro" id="IPR001242">
    <property type="entry name" value="Condensation_dom"/>
</dbReference>
<dbReference type="GO" id="GO:0005829">
    <property type="term" value="C:cytosol"/>
    <property type="evidence" value="ECO:0007669"/>
    <property type="project" value="TreeGrafter"/>
</dbReference>
<dbReference type="SUPFAM" id="SSF56801">
    <property type="entry name" value="Acetyl-CoA synthetase-like"/>
    <property type="match status" value="1"/>
</dbReference>